<dbReference type="SMART" id="SM00283">
    <property type="entry name" value="MA"/>
    <property type="match status" value="1"/>
</dbReference>
<dbReference type="PRINTS" id="PR00260">
    <property type="entry name" value="CHEMTRNSDUCR"/>
</dbReference>
<evidence type="ECO:0000256" key="2">
    <source>
        <dbReference type="ARBA" id="ARBA00029447"/>
    </source>
</evidence>
<dbReference type="GeneID" id="68693818"/>
<evidence type="ECO:0000256" key="1">
    <source>
        <dbReference type="ARBA" id="ARBA00023224"/>
    </source>
</evidence>
<proteinExistence type="inferred from homology"/>
<dbReference type="SUPFAM" id="SSF58104">
    <property type="entry name" value="Methyl-accepting chemotaxis protein (MCP) signaling domain"/>
    <property type="match status" value="1"/>
</dbReference>
<keyword evidence="4" id="KW-0175">Coiled coil</keyword>
<dbReference type="InterPro" id="IPR004089">
    <property type="entry name" value="MCPsignal_dom"/>
</dbReference>
<comment type="caution">
    <text evidence="7">The sequence shown here is derived from an EMBL/GenBank/DDBJ whole genome shotgun (WGS) entry which is preliminary data.</text>
</comment>
<feature type="region of interest" description="Disordered" evidence="5">
    <location>
        <begin position="1"/>
        <end position="21"/>
    </location>
</feature>
<evidence type="ECO:0000313" key="8">
    <source>
        <dbReference type="Proteomes" id="UP000642919"/>
    </source>
</evidence>
<dbReference type="InterPro" id="IPR004090">
    <property type="entry name" value="Chemotax_Me-accpt_rcpt"/>
</dbReference>
<evidence type="ECO:0000259" key="6">
    <source>
        <dbReference type="PROSITE" id="PS50111"/>
    </source>
</evidence>
<protein>
    <submittedName>
        <fullName evidence="7">Methyl-accepting chemotaxis protein</fullName>
    </submittedName>
</protein>
<dbReference type="PANTHER" id="PTHR32089:SF112">
    <property type="entry name" value="LYSOZYME-LIKE PROTEIN-RELATED"/>
    <property type="match status" value="1"/>
</dbReference>
<accession>A0A841HCU9</accession>
<dbReference type="RefSeq" id="WP_010902723.1">
    <property type="nucleotide sequence ID" value="NZ_JACHGX010000004.1"/>
</dbReference>
<dbReference type="OMA" id="KHASAQI"/>
<sequence length="423" mass="45015">MTGPDNSLTDPSASPSTPVASLRPTAEQLLPQQRDQLHAFIERVLADHPDHIVDCCVEYYTNTLPNGTAAYGDLLALLAATSADADAFTAAVTAIQSPLLSGDGPTDGPPAQESVTAHARVVAEDMSALRGRVAADDATATGSEATADEAAAVAELIERAREMNQNMEEIDRLAAQQSDNTDNLKAEISDISSAIEQIAASATEVNDRSDEAQSLATDGYERAVAVVEQVEAIHDGVTEVRHQTATLQDHTEAIDDIVEVINDIADQTNLLALNASIEAARADAGGEGFAVVADEVKSLAEESKTQAEEIEERVENIQVETRNAADTLVELETETEDSLEASTSSLDTFEEIKDLVTGVSTSLDEIKSGTERQTESSEELTMMIDEAARKADTISDEVASMADANHAQLQKLEAYQSESDQSR</sequence>
<dbReference type="GO" id="GO:0007165">
    <property type="term" value="P:signal transduction"/>
    <property type="evidence" value="ECO:0007669"/>
    <property type="project" value="UniProtKB-KW"/>
</dbReference>
<organism evidence="7 8">
    <name type="scientific">Halobacterium salinarum</name>
    <name type="common">Halobacterium halobium</name>
    <dbReference type="NCBI Taxonomy" id="2242"/>
    <lineage>
        <taxon>Archaea</taxon>
        <taxon>Methanobacteriati</taxon>
        <taxon>Methanobacteriota</taxon>
        <taxon>Stenosarchaea group</taxon>
        <taxon>Halobacteria</taxon>
        <taxon>Halobacteriales</taxon>
        <taxon>Halobacteriaceae</taxon>
        <taxon>Halobacterium</taxon>
    </lineage>
</organism>
<evidence type="ECO:0000256" key="4">
    <source>
        <dbReference type="SAM" id="Coils"/>
    </source>
</evidence>
<feature type="coiled-coil region" evidence="4">
    <location>
        <begin position="293"/>
        <end position="334"/>
    </location>
</feature>
<gene>
    <name evidence="7" type="ORF">HNR49_001485</name>
</gene>
<dbReference type="GO" id="GO:0006935">
    <property type="term" value="P:chemotaxis"/>
    <property type="evidence" value="ECO:0007669"/>
    <property type="project" value="InterPro"/>
</dbReference>
<dbReference type="GO" id="GO:0004888">
    <property type="term" value="F:transmembrane signaling receptor activity"/>
    <property type="evidence" value="ECO:0007669"/>
    <property type="project" value="InterPro"/>
</dbReference>
<dbReference type="PROSITE" id="PS50111">
    <property type="entry name" value="CHEMOTAXIS_TRANSDUC_2"/>
    <property type="match status" value="1"/>
</dbReference>
<dbReference type="Gene3D" id="1.10.287.950">
    <property type="entry name" value="Methyl-accepting chemotaxis protein"/>
    <property type="match status" value="1"/>
</dbReference>
<feature type="domain" description="Methyl-accepting transducer" evidence="6">
    <location>
        <begin position="152"/>
        <end position="388"/>
    </location>
</feature>
<dbReference type="SMR" id="A0A841HCU9"/>
<dbReference type="PANTHER" id="PTHR32089">
    <property type="entry name" value="METHYL-ACCEPTING CHEMOTAXIS PROTEIN MCPB"/>
    <property type="match status" value="1"/>
</dbReference>
<dbReference type="EMBL" id="JACHGX010000004">
    <property type="protein sequence ID" value="MBB6090112.1"/>
    <property type="molecule type" value="Genomic_DNA"/>
</dbReference>
<name>A0A841HCU9_HALSI</name>
<evidence type="ECO:0000256" key="3">
    <source>
        <dbReference type="PROSITE-ProRule" id="PRU00284"/>
    </source>
</evidence>
<evidence type="ECO:0000256" key="5">
    <source>
        <dbReference type="SAM" id="MobiDB-lite"/>
    </source>
</evidence>
<feature type="compositionally biased region" description="Polar residues" evidence="5">
    <location>
        <begin position="1"/>
        <end position="19"/>
    </location>
</feature>
<dbReference type="Pfam" id="PF00015">
    <property type="entry name" value="MCPsignal"/>
    <property type="match status" value="1"/>
</dbReference>
<evidence type="ECO:0000313" key="7">
    <source>
        <dbReference type="EMBL" id="MBB6090112.1"/>
    </source>
</evidence>
<feature type="coiled-coil region" evidence="4">
    <location>
        <begin position="150"/>
        <end position="187"/>
    </location>
</feature>
<dbReference type="Proteomes" id="UP000642919">
    <property type="component" value="Unassembled WGS sequence"/>
</dbReference>
<keyword evidence="1 3" id="KW-0807">Transducer</keyword>
<dbReference type="GO" id="GO:0016020">
    <property type="term" value="C:membrane"/>
    <property type="evidence" value="ECO:0007669"/>
    <property type="project" value="InterPro"/>
</dbReference>
<reference evidence="7" key="1">
    <citation type="submission" date="2020-08" db="EMBL/GenBank/DDBJ databases">
        <title>Genomic Encyclopedia of Type Strains, Phase IV (KMG-IV): sequencing the most valuable type-strain genomes for metagenomic binning, comparative biology and taxonomic classification.</title>
        <authorList>
            <person name="Goeker M."/>
        </authorList>
    </citation>
    <scope>NUCLEOTIDE SEQUENCE</scope>
    <source>
        <strain evidence="7">DSM 669</strain>
    </source>
</reference>
<dbReference type="AlphaFoldDB" id="A0A841HCU9"/>
<comment type="similarity">
    <text evidence="2">Belongs to the methyl-accepting chemotaxis (MCP) protein family.</text>
</comment>
<dbReference type="CDD" id="cd11386">
    <property type="entry name" value="MCP_signal"/>
    <property type="match status" value="1"/>
</dbReference>